<dbReference type="GO" id="GO:0030246">
    <property type="term" value="F:carbohydrate binding"/>
    <property type="evidence" value="ECO:0007669"/>
    <property type="project" value="InterPro"/>
</dbReference>
<dbReference type="InterPro" id="IPR051816">
    <property type="entry name" value="Glycosyl_Hydrolase_31"/>
</dbReference>
<dbReference type="PROSITE" id="PS50853">
    <property type="entry name" value="FN3"/>
    <property type="match status" value="1"/>
</dbReference>
<dbReference type="InterPro" id="IPR011013">
    <property type="entry name" value="Gal_mutarotase_sf_dom"/>
</dbReference>
<dbReference type="GeneID" id="94030433"/>
<dbReference type="InterPro" id="IPR016134">
    <property type="entry name" value="Dockerin_dom"/>
</dbReference>
<dbReference type="AlphaFoldDB" id="A0A2N9QRN6"/>
<dbReference type="InterPro" id="IPR025887">
    <property type="entry name" value="Glyco_hydro_31_N_dom"/>
</dbReference>
<dbReference type="SUPFAM" id="SSF51011">
    <property type="entry name" value="Glycosyl hydrolase domain"/>
    <property type="match status" value="1"/>
</dbReference>
<dbReference type="Pfam" id="PF00754">
    <property type="entry name" value="F5_F8_type_C"/>
    <property type="match status" value="1"/>
</dbReference>
<dbReference type="Gene3D" id="2.60.40.10">
    <property type="entry name" value="Immunoglobulins"/>
    <property type="match status" value="1"/>
</dbReference>
<dbReference type="InterPro" id="IPR018247">
    <property type="entry name" value="EF_Hand_1_Ca_BS"/>
</dbReference>
<dbReference type="Pfam" id="PF01055">
    <property type="entry name" value="Glyco_hydro_31_2nd"/>
    <property type="match status" value="1"/>
</dbReference>
<dbReference type="PROSITE" id="PS50022">
    <property type="entry name" value="FA58C_3"/>
    <property type="match status" value="1"/>
</dbReference>
<dbReference type="SUPFAM" id="SSF51445">
    <property type="entry name" value="(Trans)glycosidases"/>
    <property type="match status" value="1"/>
</dbReference>
<dbReference type="SMART" id="SM00060">
    <property type="entry name" value="FN3"/>
    <property type="match status" value="1"/>
</dbReference>
<dbReference type="SUPFAM" id="SSF49265">
    <property type="entry name" value="Fibronectin type III"/>
    <property type="match status" value="1"/>
</dbReference>
<dbReference type="Pfam" id="PF00404">
    <property type="entry name" value="Dockerin_1"/>
    <property type="match status" value="1"/>
</dbReference>
<dbReference type="Gene3D" id="2.60.40.1760">
    <property type="entry name" value="glycosyl hydrolase (family 31)"/>
    <property type="match status" value="1"/>
</dbReference>
<dbReference type="SUPFAM" id="SSF63446">
    <property type="entry name" value="Type I dockerin domain"/>
    <property type="match status" value="1"/>
</dbReference>
<dbReference type="InterPro" id="IPR013780">
    <property type="entry name" value="Glyco_hydro_b"/>
</dbReference>
<dbReference type="Gene3D" id="2.60.40.1180">
    <property type="entry name" value="Golgi alpha-mannosidase II"/>
    <property type="match status" value="2"/>
</dbReference>
<organism evidence="2 3">
    <name type="scientific">Prevotella jejuni</name>
    <dbReference type="NCBI Taxonomy" id="1177574"/>
    <lineage>
        <taxon>Bacteria</taxon>
        <taxon>Pseudomonadati</taxon>
        <taxon>Bacteroidota</taxon>
        <taxon>Bacteroidia</taxon>
        <taxon>Bacteroidales</taxon>
        <taxon>Prevotellaceae</taxon>
        <taxon>Prevotella</taxon>
    </lineage>
</organism>
<comment type="similarity">
    <text evidence="1">Belongs to the glycosyl hydrolase 31 family.</text>
</comment>
<dbReference type="EMBL" id="FZNZ01000005">
    <property type="protein sequence ID" value="SNR69588.1"/>
    <property type="molecule type" value="Genomic_DNA"/>
</dbReference>
<comment type="caution">
    <text evidence="2">The sequence shown here is derived from an EMBL/GenBank/DDBJ whole genome shotgun (WGS) entry which is preliminary data.</text>
</comment>
<dbReference type="RefSeq" id="WP_089365585.1">
    <property type="nucleotide sequence ID" value="NZ_CP023864.1"/>
</dbReference>
<dbReference type="SUPFAM" id="SSF74650">
    <property type="entry name" value="Galactose mutarotase-like"/>
    <property type="match status" value="1"/>
</dbReference>
<dbReference type="Pfam" id="PF17137">
    <property type="entry name" value="DUF5110"/>
    <property type="match status" value="1"/>
</dbReference>
<dbReference type="Gene3D" id="1.10.1330.10">
    <property type="entry name" value="Dockerin domain"/>
    <property type="match status" value="1"/>
</dbReference>
<proteinExistence type="inferred from homology"/>
<dbReference type="InterPro" id="IPR036439">
    <property type="entry name" value="Dockerin_dom_sf"/>
</dbReference>
<evidence type="ECO:0000313" key="3">
    <source>
        <dbReference type="Proteomes" id="UP000198427"/>
    </source>
</evidence>
<name>A0A2N9QRN6_9BACT</name>
<dbReference type="InterPro" id="IPR017853">
    <property type="entry name" value="GH"/>
</dbReference>
<dbReference type="Pfam" id="PF13802">
    <property type="entry name" value="Gal_mutarotas_2"/>
    <property type="match status" value="1"/>
</dbReference>
<dbReference type="PANTHER" id="PTHR43863">
    <property type="entry name" value="HYDROLASE, PUTATIVE (AFU_ORTHOLOGUE AFUA_1G03140)-RELATED"/>
    <property type="match status" value="1"/>
</dbReference>
<keyword evidence="2" id="KW-0378">Hydrolase</keyword>
<dbReference type="InterPro" id="IPR048395">
    <property type="entry name" value="Glyco_hydro_31_C"/>
</dbReference>
<dbReference type="PROSITE" id="PS51766">
    <property type="entry name" value="DOCKERIN"/>
    <property type="match status" value="1"/>
</dbReference>
<dbReference type="InterPro" id="IPR033403">
    <property type="entry name" value="DUF5110"/>
</dbReference>
<dbReference type="InterPro" id="IPR036116">
    <property type="entry name" value="FN3_sf"/>
</dbReference>
<evidence type="ECO:0000256" key="1">
    <source>
        <dbReference type="ARBA" id="ARBA00007806"/>
    </source>
</evidence>
<dbReference type="CDD" id="cd00063">
    <property type="entry name" value="FN3"/>
    <property type="match status" value="1"/>
</dbReference>
<dbReference type="InterPro" id="IPR008979">
    <property type="entry name" value="Galactose-bd-like_sf"/>
</dbReference>
<dbReference type="PANTHER" id="PTHR43863:SF2">
    <property type="entry name" value="MALTASE-GLUCOAMYLASE"/>
    <property type="match status" value="1"/>
</dbReference>
<dbReference type="PROSITE" id="PS00018">
    <property type="entry name" value="EF_HAND_1"/>
    <property type="match status" value="1"/>
</dbReference>
<dbReference type="GO" id="GO:0004553">
    <property type="term" value="F:hydrolase activity, hydrolyzing O-glycosyl compounds"/>
    <property type="evidence" value="ECO:0007669"/>
    <property type="project" value="InterPro"/>
</dbReference>
<dbReference type="Gene3D" id="3.20.20.80">
    <property type="entry name" value="Glycosidases"/>
    <property type="match status" value="1"/>
</dbReference>
<dbReference type="InterPro" id="IPR003961">
    <property type="entry name" value="FN3_dom"/>
</dbReference>
<evidence type="ECO:0000313" key="2">
    <source>
        <dbReference type="EMBL" id="SNR69588.1"/>
    </source>
</evidence>
<dbReference type="CDD" id="cd14254">
    <property type="entry name" value="Dockerin_II"/>
    <property type="match status" value="1"/>
</dbReference>
<dbReference type="SUPFAM" id="SSF49384">
    <property type="entry name" value="Carbohydrate-binding domain"/>
    <property type="match status" value="1"/>
</dbReference>
<dbReference type="GO" id="GO:0000272">
    <property type="term" value="P:polysaccharide catabolic process"/>
    <property type="evidence" value="ECO:0007669"/>
    <property type="project" value="InterPro"/>
</dbReference>
<sequence>MKKKRAKMLLAALLLAVGETAFADGTVVSGIRQINPTTVEITYSDGGVMTVDFYGKNVFRLFRDPKGGIVRDPSSTPPAQILVDNPRKDVGQLSINASDADVDVSTAELRVRFDRSTGLMTVTDLRNGKEVIKEVKGVDFQKNRTTVTLRNAVGEFFYGGGVQNGRFSHRGKRIEIVNTNSWTDGGVASPAPFYWSTGGYAAMPYTFAPGVYDFGSTDKNTVTISHDMPYLDLFLMVDTTPVDLLRDYYQLTGNPVLLPKFAFYEGHLNAYNRDYWKETTEEGKGIRFEDGKRYVESQKDNGGIKESLNGEKQNYQFSARAVIDRYKKDDMPLGWILPNDGYGAGYGQTTTLDGNIANLKSLGDYARKNGVEIGLWTQSNLHPVDSISALLQRDIVKEVRDAGVRVLKTDVAWVGAGYSFGLNGIADVAHIMPYYGSDARPFIITLDGWAGTQRYGGVWSGDQTGGEWEYIRFHIPTYIGSGLSGMGNITSDMDGIFGGKNLSVNIRDFQWKTFTPMQLNMDGWGSNPKYPQALGEPATSINRSYLKLKSMLLPYTYSCAHEAVTGKPLMRAMFLDDSNDYTHGSATRYQYMYGPSFLVAPVYQNTSADKEGNDVRNGIYLPKGTWYDYFTGATYEGGCILNDYFAPIWKLPVLVKSGAIIPMVNPNNNPSEVDKSRRIFELYPDGKTSFTLYDDDGTTQKYLNGEGATTLITSDLNDKKVLTVSIDKTVGTFDGMVKNQSTTFYLNTNAKPKKVTAIVGGKKIRLTEAEQGDNTWQYVQASNINRFATAGSEMERLLVTKNSQIIVRLASCDITKEAVTLRVDGFEQLRKSNETLRKKGVLTSPNLLEADVQSYSVTPKWAPVQNADYYEIAFNGQTYTTIRHNSLLFDDLQPATDYDFKVRAVNSEGASEWTPLHVKTAVNPLEYAIKGLTATSTARDMEGFEIHRLVDFSTTGDIWHTYYYTKAVPFDFTVDLHSTNTLDKLQYVPRANGGNGTITKCDIAVSKDGRNWTEIGPQQWARDGRTKEVTLSTHPVARYVKVSVKEAVGNFGSGREFYVFKVPGTKTILPGDINLDGKVDENDFTSYMNYTGLKKGDADFDGYISGGDINGNGLIDAYDISNVAMHLEDGWNDDDVAPVGGKVYYEYNRKSYAAGDDVIIKVRGKGLKSVNAFNLVFPYSPKEMKFVKVETDPSMTMRNLTYDRRHSDGSQVLYPTFVNVGDHPTLNGDADLLVIRMKALKPFTVKNTTAKGLLVDKEMREVEIK</sequence>
<dbReference type="InterPro" id="IPR002105">
    <property type="entry name" value="Dockerin_1_rpt"/>
</dbReference>
<gene>
    <name evidence="2" type="ORF">SAMN06265364_10517</name>
</gene>
<dbReference type="CDD" id="cd14752">
    <property type="entry name" value="GH31_N"/>
    <property type="match status" value="1"/>
</dbReference>
<dbReference type="OrthoDB" id="176168at2"/>
<keyword evidence="3" id="KW-1185">Reference proteome</keyword>
<reference evidence="2 3" key="1">
    <citation type="submission" date="2017-06" db="EMBL/GenBank/DDBJ databases">
        <authorList>
            <person name="Varghese N."/>
            <person name="Submissions S."/>
        </authorList>
    </citation>
    <scope>NUCLEOTIDE SEQUENCE [LARGE SCALE GENOMIC DNA]</scope>
    <source>
        <strain evidence="2 3">DSM 26989</strain>
    </source>
</reference>
<dbReference type="SUPFAM" id="SSF49785">
    <property type="entry name" value="Galactose-binding domain-like"/>
    <property type="match status" value="1"/>
</dbReference>
<dbReference type="InterPro" id="IPR013783">
    <property type="entry name" value="Ig-like_fold"/>
</dbReference>
<protein>
    <submittedName>
        <fullName evidence="2">Alpha-glucosidase, glycosyl hydrolase family GH31</fullName>
    </submittedName>
</protein>
<accession>A0A2N9QRN6</accession>
<dbReference type="CDD" id="cd06596">
    <property type="entry name" value="GH31_CPE1046"/>
    <property type="match status" value="1"/>
</dbReference>
<dbReference type="Proteomes" id="UP000198427">
    <property type="component" value="Unassembled WGS sequence"/>
</dbReference>
<dbReference type="KEGG" id="pje:CRM71_14015"/>
<dbReference type="Pfam" id="PF21365">
    <property type="entry name" value="Glyco_hydro_31_3rd"/>
    <property type="match status" value="1"/>
</dbReference>
<dbReference type="Pfam" id="PF00041">
    <property type="entry name" value="fn3"/>
    <property type="match status" value="1"/>
</dbReference>
<dbReference type="InterPro" id="IPR008965">
    <property type="entry name" value="CBM2/CBM3_carb-bd_dom_sf"/>
</dbReference>
<dbReference type="InterPro" id="IPR000322">
    <property type="entry name" value="Glyco_hydro_31_TIM"/>
</dbReference>
<dbReference type="InterPro" id="IPR000421">
    <property type="entry name" value="FA58C"/>
</dbReference>
<dbReference type="Gene3D" id="2.60.120.260">
    <property type="entry name" value="Galactose-binding domain-like"/>
    <property type="match status" value="1"/>
</dbReference>